<dbReference type="InterPro" id="IPR036812">
    <property type="entry name" value="NAD(P)_OxRdtase_dom_sf"/>
</dbReference>
<feature type="active site" description="Proton donor" evidence="4">
    <location>
        <position position="50"/>
    </location>
</feature>
<dbReference type="Proteomes" id="UP001303408">
    <property type="component" value="Chromosome"/>
</dbReference>
<evidence type="ECO:0000256" key="6">
    <source>
        <dbReference type="PIRSR" id="PIRSR000097-3"/>
    </source>
</evidence>
<feature type="site" description="Lowers pKa of active site Tyr" evidence="6">
    <location>
        <position position="79"/>
    </location>
</feature>
<dbReference type="PROSITE" id="PS00063">
    <property type="entry name" value="ALDOKETO_REDUCTASE_3"/>
    <property type="match status" value="1"/>
</dbReference>
<dbReference type="GO" id="GO:0016616">
    <property type="term" value="F:oxidoreductase activity, acting on the CH-OH group of donors, NAD or NADP as acceptor"/>
    <property type="evidence" value="ECO:0007669"/>
    <property type="project" value="UniProtKB-ARBA"/>
</dbReference>
<proteinExistence type="inferred from homology"/>
<evidence type="ECO:0000256" key="5">
    <source>
        <dbReference type="PIRSR" id="PIRSR000097-2"/>
    </source>
</evidence>
<evidence type="ECO:0000256" key="3">
    <source>
        <dbReference type="ARBA" id="ARBA00023002"/>
    </source>
</evidence>
<dbReference type="Pfam" id="PF00248">
    <property type="entry name" value="Aldo_ket_red"/>
    <property type="match status" value="1"/>
</dbReference>
<feature type="binding site" evidence="5">
    <location>
        <position position="112"/>
    </location>
    <ligand>
        <name>substrate</name>
    </ligand>
</feature>
<dbReference type="AlphaFoldDB" id="A0AA96FDQ8"/>
<dbReference type="PROSITE" id="PS00062">
    <property type="entry name" value="ALDOKETO_REDUCTASE_2"/>
    <property type="match status" value="1"/>
</dbReference>
<dbReference type="CDD" id="cd19132">
    <property type="entry name" value="AKR_AKR5D1_E1"/>
    <property type="match status" value="1"/>
</dbReference>
<dbReference type="PRINTS" id="PR00069">
    <property type="entry name" value="ALDKETRDTASE"/>
</dbReference>
<dbReference type="InterPro" id="IPR023210">
    <property type="entry name" value="NADP_OxRdtase_dom"/>
</dbReference>
<evidence type="ECO:0000256" key="2">
    <source>
        <dbReference type="ARBA" id="ARBA00022857"/>
    </source>
</evidence>
<dbReference type="InterPro" id="IPR020471">
    <property type="entry name" value="AKR"/>
</dbReference>
<sequence length="282" mass="30995">MSIPTRTLSDGYQIPALGFGTYPLVGDDGYRAVRTALDAGYRLLDSAVNYENEGIVGKAARDFLTESGLDRDALTIQTKLPGRHHDYERALASIEESLARLGLDRIDVMMIHWPNPMVGKHTDAWRALVEAQRRGLVRSVGVSNFTPALLDQIVADSGVTPVVNQVEMHPWFNQAALRDSHARLGIVTEAWSPLGKRKAPFDEQPVTAAAEAHGVTPAQVVLRWHLQLESLPLPKSATPARQAANLDVFDFELTPDEVAAITAMTRDDGRLFDGDPDTHQEM</sequence>
<dbReference type="SUPFAM" id="SSF51430">
    <property type="entry name" value="NAD(P)-linked oxidoreductase"/>
    <property type="match status" value="1"/>
</dbReference>
<feature type="domain" description="NADP-dependent oxidoreductase" evidence="7">
    <location>
        <begin position="17"/>
        <end position="264"/>
    </location>
</feature>
<keyword evidence="2" id="KW-0521">NADP</keyword>
<dbReference type="PANTHER" id="PTHR43827">
    <property type="entry name" value="2,5-DIKETO-D-GLUCONIC ACID REDUCTASE"/>
    <property type="match status" value="1"/>
</dbReference>
<dbReference type="InterPro" id="IPR018170">
    <property type="entry name" value="Aldo/ket_reductase_CS"/>
</dbReference>
<evidence type="ECO:0000256" key="4">
    <source>
        <dbReference type="PIRSR" id="PIRSR000097-1"/>
    </source>
</evidence>
<keyword evidence="3" id="KW-0560">Oxidoreductase</keyword>
<name>A0AA96FDQ8_9MICO</name>
<dbReference type="Gene3D" id="3.20.20.100">
    <property type="entry name" value="NADP-dependent oxidoreductase domain"/>
    <property type="match status" value="1"/>
</dbReference>
<dbReference type="PROSITE" id="PS00798">
    <property type="entry name" value="ALDOKETO_REDUCTASE_1"/>
    <property type="match status" value="1"/>
</dbReference>
<dbReference type="FunFam" id="3.20.20.100:FF:000002">
    <property type="entry name" value="2,5-diketo-D-gluconic acid reductase A"/>
    <property type="match status" value="1"/>
</dbReference>
<evidence type="ECO:0000259" key="7">
    <source>
        <dbReference type="Pfam" id="PF00248"/>
    </source>
</evidence>
<dbReference type="PIRSF" id="PIRSF000097">
    <property type="entry name" value="AKR"/>
    <property type="match status" value="1"/>
</dbReference>
<dbReference type="PANTHER" id="PTHR43827:SF3">
    <property type="entry name" value="NADP-DEPENDENT OXIDOREDUCTASE DOMAIN-CONTAINING PROTEIN"/>
    <property type="match status" value="1"/>
</dbReference>
<dbReference type="KEGG" id="dcp:RN607_01500"/>
<gene>
    <name evidence="8" type="ORF">RN607_01500</name>
</gene>
<dbReference type="RefSeq" id="WP_313543871.1">
    <property type="nucleotide sequence ID" value="NZ_CP134880.1"/>
</dbReference>
<reference evidence="8" key="1">
    <citation type="submission" date="2023-09" db="EMBL/GenBank/DDBJ databases">
        <title>Demequina sp. a novel bacteria isolated from Capsicum annuum.</title>
        <authorList>
            <person name="Humaira Z."/>
            <person name="Lee J."/>
            <person name="Cho D."/>
        </authorList>
    </citation>
    <scope>NUCLEOTIDE SEQUENCE</scope>
    <source>
        <strain evidence="8">PMTSA13</strain>
    </source>
</reference>
<accession>A0AA96FDQ8</accession>
<comment type="similarity">
    <text evidence="1">Belongs to the aldo/keto reductase family.</text>
</comment>
<evidence type="ECO:0000313" key="8">
    <source>
        <dbReference type="EMBL" id="WNM27707.1"/>
    </source>
</evidence>
<evidence type="ECO:0000256" key="1">
    <source>
        <dbReference type="ARBA" id="ARBA00007905"/>
    </source>
</evidence>
<organism evidence="8">
    <name type="scientific">Demequina capsici</name>
    <dbReference type="NCBI Taxonomy" id="3075620"/>
    <lineage>
        <taxon>Bacteria</taxon>
        <taxon>Bacillati</taxon>
        <taxon>Actinomycetota</taxon>
        <taxon>Actinomycetes</taxon>
        <taxon>Micrococcales</taxon>
        <taxon>Demequinaceae</taxon>
        <taxon>Demequina</taxon>
    </lineage>
</organism>
<protein>
    <submittedName>
        <fullName evidence="8">Aldo/keto reductase</fullName>
    </submittedName>
</protein>
<dbReference type="EMBL" id="CP134880">
    <property type="protein sequence ID" value="WNM27707.1"/>
    <property type="molecule type" value="Genomic_DNA"/>
</dbReference>